<dbReference type="PANTHER" id="PTHR31223:SF70">
    <property type="entry name" value="LOG FAMILY PROTEIN YJL055W"/>
    <property type="match status" value="1"/>
</dbReference>
<sequence length="202" mass="22626">MRVCVYGASSTELEQKYIDAVYELGKEMAARNMGLVFGGGAQGMMGAAARGVRDGGGSIIGVAPDFFDVDGVLFPDCTEFIYTKTMRERKQILEDSSDAFIITPGGFGTLDEFFEILTLKQLERHNKAIVVLNVAGYYDNLFDFVAQAMQEHFIKEACKQLYRLVDTPKEALDYIESYKPEQLSIKKLKDIQDGMTYDYKGK</sequence>
<protein>
    <recommendedName>
        <fullName evidence="2">Cytokinin riboside 5'-monophosphate phosphoribohydrolase</fullName>
        <ecNumber evidence="2">3.2.2.n1</ecNumber>
    </recommendedName>
</protein>
<comment type="caution">
    <text evidence="3">The sequence shown here is derived from an EMBL/GenBank/DDBJ whole genome shotgun (WGS) entry which is preliminary data.</text>
</comment>
<dbReference type="InterPro" id="IPR005269">
    <property type="entry name" value="LOG"/>
</dbReference>
<dbReference type="EC" id="3.2.2.n1" evidence="2"/>
<dbReference type="Gene3D" id="3.40.50.450">
    <property type="match status" value="1"/>
</dbReference>
<dbReference type="AlphaFoldDB" id="A0A926DK20"/>
<comment type="similarity">
    <text evidence="1 2">Belongs to the LOG family.</text>
</comment>
<dbReference type="RefSeq" id="WP_178618918.1">
    <property type="nucleotide sequence ID" value="NZ_JACRSS010000003.1"/>
</dbReference>
<keyword evidence="4" id="KW-1185">Reference proteome</keyword>
<dbReference type="GO" id="GO:0009691">
    <property type="term" value="P:cytokinin biosynthetic process"/>
    <property type="evidence" value="ECO:0007669"/>
    <property type="project" value="UniProtKB-UniRule"/>
</dbReference>
<accession>A0A926DK20</accession>
<dbReference type="InterPro" id="IPR031100">
    <property type="entry name" value="LOG_fam"/>
</dbReference>
<evidence type="ECO:0000256" key="1">
    <source>
        <dbReference type="ARBA" id="ARBA00006763"/>
    </source>
</evidence>
<dbReference type="Proteomes" id="UP000617951">
    <property type="component" value="Unassembled WGS sequence"/>
</dbReference>
<dbReference type="PANTHER" id="PTHR31223">
    <property type="entry name" value="LOG FAMILY PROTEIN YJL055W"/>
    <property type="match status" value="1"/>
</dbReference>
<organism evidence="3 4">
    <name type="scientific">Guopingia tenuis</name>
    <dbReference type="NCBI Taxonomy" id="2763656"/>
    <lineage>
        <taxon>Bacteria</taxon>
        <taxon>Bacillati</taxon>
        <taxon>Bacillota</taxon>
        <taxon>Clostridia</taxon>
        <taxon>Christensenellales</taxon>
        <taxon>Christensenellaceae</taxon>
        <taxon>Guopingia</taxon>
    </lineage>
</organism>
<dbReference type="Pfam" id="PF03641">
    <property type="entry name" value="Lysine_decarbox"/>
    <property type="match status" value="1"/>
</dbReference>
<dbReference type="SUPFAM" id="SSF102405">
    <property type="entry name" value="MCP/YpsA-like"/>
    <property type="match status" value="1"/>
</dbReference>
<evidence type="ECO:0000256" key="2">
    <source>
        <dbReference type="RuleBase" id="RU363015"/>
    </source>
</evidence>
<keyword evidence="2" id="KW-0203">Cytokinin biosynthesis</keyword>
<dbReference type="GO" id="GO:0016799">
    <property type="term" value="F:hydrolase activity, hydrolyzing N-glycosyl compounds"/>
    <property type="evidence" value="ECO:0007669"/>
    <property type="project" value="TreeGrafter"/>
</dbReference>
<reference evidence="3" key="1">
    <citation type="submission" date="2020-08" db="EMBL/GenBank/DDBJ databases">
        <title>Genome public.</title>
        <authorList>
            <person name="Liu C."/>
            <person name="Sun Q."/>
        </authorList>
    </citation>
    <scope>NUCLEOTIDE SEQUENCE</scope>
    <source>
        <strain evidence="3">NSJ-63</strain>
    </source>
</reference>
<name>A0A926DK20_9FIRM</name>
<proteinExistence type="inferred from homology"/>
<dbReference type="GO" id="GO:0005829">
    <property type="term" value="C:cytosol"/>
    <property type="evidence" value="ECO:0007669"/>
    <property type="project" value="TreeGrafter"/>
</dbReference>
<dbReference type="EMBL" id="JACRSS010000003">
    <property type="protein sequence ID" value="MBC8538694.1"/>
    <property type="molecule type" value="Genomic_DNA"/>
</dbReference>
<evidence type="ECO:0000313" key="4">
    <source>
        <dbReference type="Proteomes" id="UP000617951"/>
    </source>
</evidence>
<dbReference type="NCBIfam" id="TIGR00730">
    <property type="entry name" value="Rossman fold protein, TIGR00730 family"/>
    <property type="match status" value="1"/>
</dbReference>
<gene>
    <name evidence="3" type="ORF">H8693_07070</name>
</gene>
<keyword evidence="2" id="KW-0378">Hydrolase</keyword>
<evidence type="ECO:0000313" key="3">
    <source>
        <dbReference type="EMBL" id="MBC8538694.1"/>
    </source>
</evidence>